<feature type="domain" description="Rab-GAP TBC" evidence="2">
    <location>
        <begin position="1"/>
        <end position="143"/>
    </location>
</feature>
<evidence type="ECO:0000256" key="1">
    <source>
        <dbReference type="ARBA" id="ARBA00022468"/>
    </source>
</evidence>
<dbReference type="SMART" id="SM00164">
    <property type="entry name" value="TBC"/>
    <property type="match status" value="1"/>
</dbReference>
<accession>A0A168PLV8</accession>
<sequence length="176" mass="20192">LSRTFPQLDMFKDDGGEGQLAMGRLLKAYSLYDAHVGYCQGLAFLVGPLLMTMPENQAFCVFVRLMETYEMRTMFTLNMEGLHLRLHQFGVLLSQLCPRLDAHLNKHSIHTAMYASQWYLTLFAYSFPISLVLRIYDLVFAEGAVETITRVAVAIMQKNEDTLLAIDDFEQLMMYL</sequence>
<feature type="non-terminal residue" evidence="3">
    <location>
        <position position="176"/>
    </location>
</feature>
<dbReference type="PANTHER" id="PTHR47219">
    <property type="entry name" value="RAB GTPASE-ACTIVATING PROTEIN 1-LIKE"/>
    <property type="match status" value="1"/>
</dbReference>
<dbReference type="PANTHER" id="PTHR47219:SF9">
    <property type="entry name" value="GTPASE ACTIVATING PROTEIN AND CENTROSOME-ASSOCIATED, ISOFORM B"/>
    <property type="match status" value="1"/>
</dbReference>
<dbReference type="SUPFAM" id="SSF47923">
    <property type="entry name" value="Ypt/Rab-GAP domain of gyp1p"/>
    <property type="match status" value="2"/>
</dbReference>
<dbReference type="FunFam" id="1.10.8.270:FF:000001">
    <property type="entry name" value="TBC1 domain family member 1"/>
    <property type="match status" value="1"/>
</dbReference>
<dbReference type="PROSITE" id="PS50086">
    <property type="entry name" value="TBC_RABGAP"/>
    <property type="match status" value="1"/>
</dbReference>
<comment type="caution">
    <text evidence="3">The sequence shown here is derived from an EMBL/GenBank/DDBJ whole genome shotgun (WGS) entry which is preliminary data.</text>
</comment>
<dbReference type="InterPro" id="IPR000195">
    <property type="entry name" value="Rab-GAP-TBC_dom"/>
</dbReference>
<dbReference type="Pfam" id="PF23436">
    <property type="entry name" value="RabGap-TBC_2"/>
    <property type="match status" value="1"/>
</dbReference>
<keyword evidence="1" id="KW-0343">GTPase activation</keyword>
<dbReference type="GO" id="GO:0031267">
    <property type="term" value="F:small GTPase binding"/>
    <property type="evidence" value="ECO:0007669"/>
    <property type="project" value="TreeGrafter"/>
</dbReference>
<dbReference type="GO" id="GO:0005096">
    <property type="term" value="F:GTPase activator activity"/>
    <property type="evidence" value="ECO:0007669"/>
    <property type="project" value="UniProtKB-KW"/>
</dbReference>
<evidence type="ECO:0000313" key="4">
    <source>
        <dbReference type="Proteomes" id="UP000077051"/>
    </source>
</evidence>
<dbReference type="EMBL" id="AMYB01000001">
    <property type="protein sequence ID" value="OAD07915.1"/>
    <property type="molecule type" value="Genomic_DNA"/>
</dbReference>
<dbReference type="InterPro" id="IPR050302">
    <property type="entry name" value="Rab_GAP_TBC_domain"/>
</dbReference>
<dbReference type="VEuPathDB" id="FungiDB:MUCCIDRAFT_123050"/>
<dbReference type="STRING" id="747725.A0A168PLV8"/>
<evidence type="ECO:0000259" key="2">
    <source>
        <dbReference type="PROSITE" id="PS50086"/>
    </source>
</evidence>
<dbReference type="Gene3D" id="1.10.472.80">
    <property type="entry name" value="Ypt/Rab-GAP domain of gyp1p, domain 3"/>
    <property type="match status" value="1"/>
</dbReference>
<organism evidence="3 4">
    <name type="scientific">Mucor lusitanicus CBS 277.49</name>
    <dbReference type="NCBI Taxonomy" id="747725"/>
    <lineage>
        <taxon>Eukaryota</taxon>
        <taxon>Fungi</taxon>
        <taxon>Fungi incertae sedis</taxon>
        <taxon>Mucoromycota</taxon>
        <taxon>Mucoromycotina</taxon>
        <taxon>Mucoromycetes</taxon>
        <taxon>Mucorales</taxon>
        <taxon>Mucorineae</taxon>
        <taxon>Mucoraceae</taxon>
        <taxon>Mucor</taxon>
    </lineage>
</organism>
<dbReference type="Gene3D" id="1.10.8.270">
    <property type="entry name" value="putative rabgap domain of human tbc1 domain family member 14 like domains"/>
    <property type="match status" value="1"/>
</dbReference>
<gene>
    <name evidence="3" type="ORF">MUCCIDRAFT_123050</name>
</gene>
<protein>
    <recommendedName>
        <fullName evidence="2">Rab-GAP TBC domain-containing protein</fullName>
    </recommendedName>
</protein>
<dbReference type="AlphaFoldDB" id="A0A168PLV8"/>
<feature type="non-terminal residue" evidence="3">
    <location>
        <position position="1"/>
    </location>
</feature>
<dbReference type="InterPro" id="IPR035969">
    <property type="entry name" value="Rab-GAP_TBC_sf"/>
</dbReference>
<evidence type="ECO:0000313" key="3">
    <source>
        <dbReference type="EMBL" id="OAD07915.1"/>
    </source>
</evidence>
<proteinExistence type="predicted"/>
<keyword evidence="4" id="KW-1185">Reference proteome</keyword>
<dbReference type="Proteomes" id="UP000077051">
    <property type="component" value="Unassembled WGS sequence"/>
</dbReference>
<name>A0A168PLV8_MUCCL</name>
<reference evidence="3 4" key="1">
    <citation type="submission" date="2015-06" db="EMBL/GenBank/DDBJ databases">
        <title>Expansion of signal transduction pathways in fungi by whole-genome duplication.</title>
        <authorList>
            <consortium name="DOE Joint Genome Institute"/>
            <person name="Corrochano L.M."/>
            <person name="Kuo A."/>
            <person name="Marcet-Houben M."/>
            <person name="Polaino S."/>
            <person name="Salamov A."/>
            <person name="Villalobos J.M."/>
            <person name="Alvarez M.I."/>
            <person name="Avalos J."/>
            <person name="Benito E.P."/>
            <person name="Benoit I."/>
            <person name="Burger G."/>
            <person name="Camino L.P."/>
            <person name="Canovas D."/>
            <person name="Cerda-Olmedo E."/>
            <person name="Cheng J.-F."/>
            <person name="Dominguez A."/>
            <person name="Elias M."/>
            <person name="Eslava A.P."/>
            <person name="Glaser F."/>
            <person name="Grimwood J."/>
            <person name="Gutierrez G."/>
            <person name="Heitman J."/>
            <person name="Henrissat B."/>
            <person name="Iturriaga E.A."/>
            <person name="Lang B.F."/>
            <person name="Lavin J.L."/>
            <person name="Lee S."/>
            <person name="Li W."/>
            <person name="Lindquist E."/>
            <person name="Lopez-Garcia S."/>
            <person name="Luque E.M."/>
            <person name="Marcos A.T."/>
            <person name="Martin J."/>
            <person name="Mccluskey K."/>
            <person name="Medina H.R."/>
            <person name="Miralles-Duran A."/>
            <person name="Miyazaki A."/>
            <person name="Munoz-Torres E."/>
            <person name="Oguiza J.A."/>
            <person name="Ohm R."/>
            <person name="Olmedo M."/>
            <person name="Orejas M."/>
            <person name="Ortiz-Castellanos L."/>
            <person name="Pisabarro A.G."/>
            <person name="Rodriguez-Romero J."/>
            <person name="Ruiz-Herrera J."/>
            <person name="Ruiz-Vazquez R."/>
            <person name="Sanz C."/>
            <person name="Schackwitz W."/>
            <person name="Schmutz J."/>
            <person name="Shahriari M."/>
            <person name="Shelest E."/>
            <person name="Silva-Franco F."/>
            <person name="Soanes D."/>
            <person name="Syed K."/>
            <person name="Tagua V.G."/>
            <person name="Talbot N.J."/>
            <person name="Thon M."/>
            <person name="De Vries R.P."/>
            <person name="Wiebenga A."/>
            <person name="Yadav J.S."/>
            <person name="Braun E.L."/>
            <person name="Baker S."/>
            <person name="Garre V."/>
            <person name="Horwitz B."/>
            <person name="Torres-Martinez S."/>
            <person name="Idnurm A."/>
            <person name="Herrera-Estrella A."/>
            <person name="Gabaldon T."/>
            <person name="Grigoriev I.V."/>
        </authorList>
    </citation>
    <scope>NUCLEOTIDE SEQUENCE [LARGE SCALE GENOMIC DNA]</scope>
    <source>
        <strain evidence="3 4">CBS 277.49</strain>
    </source>
</reference>
<dbReference type="OrthoDB" id="159449at2759"/>